<keyword evidence="1" id="KW-0472">Membrane</keyword>
<dbReference type="SUPFAM" id="SSF52047">
    <property type="entry name" value="RNI-like"/>
    <property type="match status" value="1"/>
</dbReference>
<keyword evidence="1" id="KW-0812">Transmembrane</keyword>
<comment type="caution">
    <text evidence="2">The sequence shown here is derived from an EMBL/GenBank/DDBJ whole genome shotgun (WGS) entry which is preliminary data.</text>
</comment>
<dbReference type="AlphaFoldDB" id="A0A5C6AGG0"/>
<feature type="transmembrane region" description="Helical" evidence="1">
    <location>
        <begin position="63"/>
        <end position="86"/>
    </location>
</feature>
<proteinExistence type="predicted"/>
<evidence type="ECO:0000313" key="3">
    <source>
        <dbReference type="Proteomes" id="UP000320176"/>
    </source>
</evidence>
<dbReference type="InterPro" id="IPR032675">
    <property type="entry name" value="LRR_dom_sf"/>
</dbReference>
<dbReference type="RefSeq" id="WP_146522055.1">
    <property type="nucleotide sequence ID" value="NZ_CP151726.1"/>
</dbReference>
<reference evidence="2 3" key="1">
    <citation type="submission" date="2019-02" db="EMBL/GenBank/DDBJ databases">
        <title>Deep-cultivation of Planctomycetes and their phenomic and genomic characterization uncovers novel biology.</title>
        <authorList>
            <person name="Wiegand S."/>
            <person name="Jogler M."/>
            <person name="Boedeker C."/>
            <person name="Pinto D."/>
            <person name="Vollmers J."/>
            <person name="Rivas-Marin E."/>
            <person name="Kohn T."/>
            <person name="Peeters S.H."/>
            <person name="Heuer A."/>
            <person name="Rast P."/>
            <person name="Oberbeckmann S."/>
            <person name="Bunk B."/>
            <person name="Jeske O."/>
            <person name="Meyerdierks A."/>
            <person name="Storesund J.E."/>
            <person name="Kallscheuer N."/>
            <person name="Luecker S."/>
            <person name="Lage O.M."/>
            <person name="Pohl T."/>
            <person name="Merkel B.J."/>
            <person name="Hornburger P."/>
            <person name="Mueller R.-W."/>
            <person name="Bruemmer F."/>
            <person name="Labrenz M."/>
            <person name="Spormann A.M."/>
            <person name="Op Den Camp H."/>
            <person name="Overmann J."/>
            <person name="Amann R."/>
            <person name="Jetten M.S.M."/>
            <person name="Mascher T."/>
            <person name="Medema M.H."/>
            <person name="Devos D.P."/>
            <person name="Kaster A.-K."/>
            <person name="Ovreas L."/>
            <person name="Rohde M."/>
            <person name="Galperin M.Y."/>
            <person name="Jogler C."/>
        </authorList>
    </citation>
    <scope>NUCLEOTIDE SEQUENCE [LARGE SCALE GENOMIC DNA]</scope>
    <source>
        <strain evidence="2 3">Pla52n</strain>
    </source>
</reference>
<sequence length="708" mass="78606">MNESMNNHDHPDLDAPLETAVWAVLSDPVPADAIDRVKQRARDGVYPAVPPANHRVSSRRYQVVLRFAVAASVLAAIVGGFAWLGVPFGSSSVYAQAVKRLESLSSMVFQVQFSSTGELNELRDTGGEQKVIYLAPSQHRIEDERLGTVQIIDREENRSVLLMAESKQAIVSDGIATSVIDATSPVRLVKALLHHFRSDRIGDKEIKSLGQQVRDDRTLEGYESTLGGEIVRAWFDVDTLAPVIVAVRFEIPEHMTDGEALPMWRIMSDINLNIDVAEEQFSTTVPAGFESLIASDAATDFSRPTLDDVIEMLRLCANANQSKFPLWLSIDDSLGTPLAIQKEFSNSLERQVNEGTESEKAQALESAMQFGTALGRAIAFQFSLKPENDWHYFGGAVLNEPNRPLLWYSPDANDQYKIVYADLTTQNVGRDQLPKKPDAVLRPDIVRNTVVVSTPRFELPAETIRSFAKLQEIRNRGEQSRVKFLSLGMMPEFIEFQLSSEPSDEVVVREVDPSWKPNRDGSSSRFEFLKEFTNLQGLDMTHLYLTHSDLDTIGSLTNLKRLSLSGVQVFDSASRRLIGDDLAKLSSLKSLELLDLSQSNFAGGLRNLATLPSLHTLYLSSFEHLNDASVSELCELPFLETLVLAPVYATNPKTTVTYTGMATLANLPRLKTLYVGHHGKWTLPVEKLRELLPGVDVRSPTEGISPDR</sequence>
<protein>
    <submittedName>
        <fullName evidence="2">Leucine Rich repeats (2 copies)</fullName>
    </submittedName>
</protein>
<keyword evidence="3" id="KW-1185">Reference proteome</keyword>
<dbReference type="EMBL" id="SJPN01000006">
    <property type="protein sequence ID" value="TWT98486.1"/>
    <property type="molecule type" value="Genomic_DNA"/>
</dbReference>
<name>A0A5C6AGG0_9BACT</name>
<keyword evidence="1" id="KW-1133">Transmembrane helix</keyword>
<dbReference type="Proteomes" id="UP000320176">
    <property type="component" value="Unassembled WGS sequence"/>
</dbReference>
<organism evidence="2 3">
    <name type="scientific">Stieleria varia</name>
    <dbReference type="NCBI Taxonomy" id="2528005"/>
    <lineage>
        <taxon>Bacteria</taxon>
        <taxon>Pseudomonadati</taxon>
        <taxon>Planctomycetota</taxon>
        <taxon>Planctomycetia</taxon>
        <taxon>Pirellulales</taxon>
        <taxon>Pirellulaceae</taxon>
        <taxon>Stieleria</taxon>
    </lineage>
</organism>
<accession>A0A5C6AGG0</accession>
<dbReference type="OrthoDB" id="223761at2"/>
<gene>
    <name evidence="2" type="ORF">Pla52n_50000</name>
</gene>
<dbReference type="Gene3D" id="3.80.10.10">
    <property type="entry name" value="Ribonuclease Inhibitor"/>
    <property type="match status" value="1"/>
</dbReference>
<evidence type="ECO:0000256" key="1">
    <source>
        <dbReference type="SAM" id="Phobius"/>
    </source>
</evidence>
<evidence type="ECO:0000313" key="2">
    <source>
        <dbReference type="EMBL" id="TWT98486.1"/>
    </source>
</evidence>